<organism evidence="2 3">
    <name type="scientific">Deinococcus rubellus</name>
    <dbReference type="NCBI Taxonomy" id="1889240"/>
    <lineage>
        <taxon>Bacteria</taxon>
        <taxon>Thermotogati</taxon>
        <taxon>Deinococcota</taxon>
        <taxon>Deinococci</taxon>
        <taxon>Deinococcales</taxon>
        <taxon>Deinococcaceae</taxon>
        <taxon>Deinococcus</taxon>
    </lineage>
</organism>
<dbReference type="InterPro" id="IPR000868">
    <property type="entry name" value="Isochorismatase-like_dom"/>
</dbReference>
<gene>
    <name evidence="2" type="ORF">N0D28_15075</name>
</gene>
<evidence type="ECO:0000259" key="1">
    <source>
        <dbReference type="Pfam" id="PF00857"/>
    </source>
</evidence>
<evidence type="ECO:0000313" key="3">
    <source>
        <dbReference type="Proteomes" id="UP001060261"/>
    </source>
</evidence>
<sequence length="147" mass="15798">MSSSSAQALLLLDAQRAHHRALEDVDPRAADARLLPWRAAVSQARSQGVLVVFVQRDGEAGSDLEPLTRGWTLHPDFRVEERDVLLRVAANDAFEHSALALELRSRGVGHLKVLALPGSAADAPTRAGAQRAGFSIIEAAPQLEVQP</sequence>
<dbReference type="EMBL" id="CP104213">
    <property type="protein sequence ID" value="UWX64017.1"/>
    <property type="molecule type" value="Genomic_DNA"/>
</dbReference>
<dbReference type="Pfam" id="PF00857">
    <property type="entry name" value="Isochorismatase"/>
    <property type="match status" value="1"/>
</dbReference>
<reference evidence="2" key="1">
    <citation type="submission" date="2022-09" db="EMBL/GenBank/DDBJ databases">
        <title>genome sequence of Deinococcus rubellus.</title>
        <authorList>
            <person name="Srinivasan S."/>
        </authorList>
    </citation>
    <scope>NUCLEOTIDE SEQUENCE</scope>
    <source>
        <strain evidence="2">Ant6</strain>
    </source>
</reference>
<proteinExistence type="predicted"/>
<protein>
    <submittedName>
        <fullName evidence="2">Isochorismatase</fullName>
    </submittedName>
</protein>
<dbReference type="Proteomes" id="UP001060261">
    <property type="component" value="Chromosome"/>
</dbReference>
<dbReference type="InterPro" id="IPR036380">
    <property type="entry name" value="Isochorismatase-like_sf"/>
</dbReference>
<accession>A0ABY5YIU9</accession>
<dbReference type="SUPFAM" id="SSF52499">
    <property type="entry name" value="Isochorismatase-like hydrolases"/>
    <property type="match status" value="1"/>
</dbReference>
<dbReference type="Gene3D" id="3.40.50.850">
    <property type="entry name" value="Isochorismatase-like"/>
    <property type="match status" value="1"/>
</dbReference>
<feature type="domain" description="Isochorismatase-like" evidence="1">
    <location>
        <begin position="8"/>
        <end position="111"/>
    </location>
</feature>
<keyword evidence="3" id="KW-1185">Reference proteome</keyword>
<name>A0ABY5YIU9_9DEIO</name>
<dbReference type="RefSeq" id="WP_260560293.1">
    <property type="nucleotide sequence ID" value="NZ_BAABEC010000020.1"/>
</dbReference>
<evidence type="ECO:0000313" key="2">
    <source>
        <dbReference type="EMBL" id="UWX64017.1"/>
    </source>
</evidence>